<gene>
    <name evidence="9" type="ORF">OLEA9_A107820</name>
</gene>
<keyword evidence="4" id="KW-0611">Plant defense</keyword>
<dbReference type="Pfam" id="PF03094">
    <property type="entry name" value="Mlo"/>
    <property type="match status" value="1"/>
</dbReference>
<dbReference type="EMBL" id="CACTIH010005656">
    <property type="protein sequence ID" value="CAA2999909.1"/>
    <property type="molecule type" value="Genomic_DNA"/>
</dbReference>
<dbReference type="GO" id="GO:0016020">
    <property type="term" value="C:membrane"/>
    <property type="evidence" value="ECO:0007669"/>
    <property type="project" value="UniProtKB-SubCell"/>
</dbReference>
<evidence type="ECO:0000313" key="10">
    <source>
        <dbReference type="Proteomes" id="UP000594638"/>
    </source>
</evidence>
<dbReference type="GO" id="GO:0006952">
    <property type="term" value="P:defense response"/>
    <property type="evidence" value="ECO:0007669"/>
    <property type="project" value="UniProtKB-KW"/>
</dbReference>
<accession>A0A8S0T6R3</accession>
<reference evidence="9 10" key="1">
    <citation type="submission" date="2019-12" db="EMBL/GenBank/DDBJ databases">
        <authorList>
            <person name="Alioto T."/>
            <person name="Alioto T."/>
            <person name="Gomez Garrido J."/>
        </authorList>
    </citation>
    <scope>NUCLEOTIDE SEQUENCE [LARGE SCALE GENOMIC DNA]</scope>
</reference>
<dbReference type="Gramene" id="OE9A107820T1">
    <property type="protein sequence ID" value="OE9A107820C1"/>
    <property type="gene ID" value="OE9A107820"/>
</dbReference>
<comment type="subcellular location">
    <subcellularLocation>
        <location evidence="1">Membrane</location>
        <topology evidence="1">Multi-pass membrane protein</topology>
    </subcellularLocation>
</comment>
<name>A0A8S0T6R3_OLEEU</name>
<evidence type="ECO:0000256" key="7">
    <source>
        <dbReference type="ARBA" id="ARBA00023265"/>
    </source>
</evidence>
<feature type="transmembrane region" description="Helical" evidence="8">
    <location>
        <begin position="57"/>
        <end position="78"/>
    </location>
</feature>
<keyword evidence="6 8" id="KW-0472">Membrane</keyword>
<keyword evidence="7" id="KW-0568">Pathogenesis-related protein</keyword>
<evidence type="ECO:0000256" key="3">
    <source>
        <dbReference type="ARBA" id="ARBA00022692"/>
    </source>
</evidence>
<dbReference type="AlphaFoldDB" id="A0A8S0T6R3"/>
<keyword evidence="3 8" id="KW-0812">Transmembrane</keyword>
<comment type="caution">
    <text evidence="9">The sequence shown here is derived from an EMBL/GenBank/DDBJ whole genome shotgun (WGS) entry which is preliminary data.</text>
</comment>
<comment type="similarity">
    <text evidence="2">Belongs to the MLO family.</text>
</comment>
<evidence type="ECO:0000256" key="6">
    <source>
        <dbReference type="ARBA" id="ARBA00023136"/>
    </source>
</evidence>
<keyword evidence="5 8" id="KW-1133">Transmembrane helix</keyword>
<evidence type="ECO:0000256" key="2">
    <source>
        <dbReference type="ARBA" id="ARBA00006574"/>
    </source>
</evidence>
<evidence type="ECO:0000256" key="5">
    <source>
        <dbReference type="ARBA" id="ARBA00022989"/>
    </source>
</evidence>
<evidence type="ECO:0000256" key="1">
    <source>
        <dbReference type="ARBA" id="ARBA00004141"/>
    </source>
</evidence>
<protein>
    <submittedName>
        <fullName evidence="9">MLO 8</fullName>
    </submittedName>
</protein>
<feature type="transmembrane region" description="Helical" evidence="8">
    <location>
        <begin position="15"/>
        <end position="36"/>
    </location>
</feature>
<dbReference type="PANTHER" id="PTHR31942:SF49">
    <property type="entry name" value="MLO-LIKE PROTEIN 8"/>
    <property type="match status" value="1"/>
</dbReference>
<sequence>MAGDDSRGIDQTPTWAVSVLCAIIIIISIALEKILHKVGTWLTDRHKKALYEALEKIKAELMILGFISLILVFSQYYIADICIPTHVVNTMLPCPLKDEKGKGDGGNRRLLWYERRILAGDKKPECKEVNVVFLSNIVLLLIK</sequence>
<evidence type="ECO:0000313" key="9">
    <source>
        <dbReference type="EMBL" id="CAA2999909.1"/>
    </source>
</evidence>
<dbReference type="OrthoDB" id="1388414at2759"/>
<evidence type="ECO:0000256" key="8">
    <source>
        <dbReference type="SAM" id="Phobius"/>
    </source>
</evidence>
<organism evidence="9 10">
    <name type="scientific">Olea europaea subsp. europaea</name>
    <dbReference type="NCBI Taxonomy" id="158383"/>
    <lineage>
        <taxon>Eukaryota</taxon>
        <taxon>Viridiplantae</taxon>
        <taxon>Streptophyta</taxon>
        <taxon>Embryophyta</taxon>
        <taxon>Tracheophyta</taxon>
        <taxon>Spermatophyta</taxon>
        <taxon>Magnoliopsida</taxon>
        <taxon>eudicotyledons</taxon>
        <taxon>Gunneridae</taxon>
        <taxon>Pentapetalae</taxon>
        <taxon>asterids</taxon>
        <taxon>lamiids</taxon>
        <taxon>Lamiales</taxon>
        <taxon>Oleaceae</taxon>
        <taxon>Oleeae</taxon>
        <taxon>Olea</taxon>
    </lineage>
</organism>
<evidence type="ECO:0000256" key="4">
    <source>
        <dbReference type="ARBA" id="ARBA00022821"/>
    </source>
</evidence>
<keyword evidence="10" id="KW-1185">Reference proteome</keyword>
<proteinExistence type="inferred from homology"/>
<dbReference type="PANTHER" id="PTHR31942">
    <property type="entry name" value="MLO-LIKE PROTEIN 1"/>
    <property type="match status" value="1"/>
</dbReference>
<dbReference type="Proteomes" id="UP000594638">
    <property type="component" value="Unassembled WGS sequence"/>
</dbReference>
<dbReference type="InterPro" id="IPR004326">
    <property type="entry name" value="Mlo"/>
</dbReference>